<dbReference type="EMBL" id="LJEB01000167">
    <property type="protein sequence ID" value="KPR48094.1"/>
    <property type="molecule type" value="Genomic_DNA"/>
</dbReference>
<accession>A0A0P8H3R7</accession>
<organism evidence="3">
    <name type="scientific">Citrobacter freundii</name>
    <dbReference type="NCBI Taxonomy" id="546"/>
    <lineage>
        <taxon>Bacteria</taxon>
        <taxon>Pseudomonadati</taxon>
        <taxon>Pseudomonadota</taxon>
        <taxon>Gammaproteobacteria</taxon>
        <taxon>Enterobacterales</taxon>
        <taxon>Enterobacteriaceae</taxon>
        <taxon>Citrobacter</taxon>
        <taxon>Citrobacter freundii complex</taxon>
    </lineage>
</organism>
<dbReference type="InterPro" id="IPR050263">
    <property type="entry name" value="Bact_Fimbrial_Adh_Pro"/>
</dbReference>
<feature type="chain" id="PRO_5014519965" evidence="1">
    <location>
        <begin position="25"/>
        <end position="187"/>
    </location>
</feature>
<gene>
    <name evidence="4" type="ORF">AN672_26105</name>
    <name evidence="3" type="ORF">I9Y29_004630</name>
</gene>
<dbReference type="EMBL" id="DACSXJ010000046">
    <property type="protein sequence ID" value="HAT3900139.1"/>
    <property type="molecule type" value="Genomic_DNA"/>
</dbReference>
<dbReference type="RefSeq" id="WP_003031691.1">
    <property type="nucleotide sequence ID" value="NZ_AP026940.1"/>
</dbReference>
<evidence type="ECO:0000256" key="1">
    <source>
        <dbReference type="SAM" id="SignalP"/>
    </source>
</evidence>
<keyword evidence="1" id="KW-0732">Signal</keyword>
<dbReference type="Pfam" id="PF00419">
    <property type="entry name" value="Fimbrial"/>
    <property type="match status" value="1"/>
</dbReference>
<reference evidence="3" key="3">
    <citation type="journal article" date="2018" name="Genome Biol.">
        <title>SKESA: strategic k-mer extension for scrupulous assemblies.</title>
        <authorList>
            <person name="Souvorov A."/>
            <person name="Agarwala R."/>
            <person name="Lipman D.J."/>
        </authorList>
    </citation>
    <scope>NUCLEOTIDE SEQUENCE</scope>
    <source>
        <strain evidence="3">O50</strain>
    </source>
</reference>
<dbReference type="AlphaFoldDB" id="A0A0P8H3R7"/>
<dbReference type="Gene3D" id="2.60.40.1090">
    <property type="entry name" value="Fimbrial-type adhesion domain"/>
    <property type="match status" value="1"/>
</dbReference>
<feature type="domain" description="Fimbrial-type adhesion" evidence="2">
    <location>
        <begin position="32"/>
        <end position="186"/>
    </location>
</feature>
<name>A0A0P8H3R7_CITFR</name>
<feature type="signal peptide" evidence="1">
    <location>
        <begin position="1"/>
        <end position="24"/>
    </location>
</feature>
<dbReference type="NCBIfam" id="NF007276">
    <property type="entry name" value="PRK09733.1"/>
    <property type="match status" value="1"/>
</dbReference>
<reference evidence="5" key="1">
    <citation type="submission" date="2015-09" db="EMBL/GenBank/DDBJ databases">
        <title>Prevalence of NDMs in South Africa.</title>
        <authorList>
            <person name="Osei Sekyere J."/>
            <person name="Govinden U."/>
            <person name="Essack S."/>
            <person name="Haldorsen B."/>
            <person name="Samuelsen O."/>
            <person name="Aasnaes B."/>
            <person name="Sundsfjord A."/>
        </authorList>
    </citation>
    <scope>NUCLEOTIDE SEQUENCE [LARGE SCALE GENOMIC DNA]</scope>
    <source>
        <strain evidence="5">ST62:944112508</strain>
    </source>
</reference>
<sequence length="187" mass="19336">MFKKTLLAVAATSLLSSMAFNASAADQGHGKISFEGIVISAPCSIAPGDEDQTISLGEVADTALNGGKFSLPVPVQIHLQDCTLTGGTTEAPTTITKAKVTFSSANADADSLLKNTAEGNYGGAEHVGVRLLTEGNEKVVMGTAVEFALMADNSYQVLNFKARMESPTTNATAGNVASDVNYVLAYL</sequence>
<dbReference type="GO" id="GO:0043709">
    <property type="term" value="P:cell adhesion involved in single-species biofilm formation"/>
    <property type="evidence" value="ECO:0007669"/>
    <property type="project" value="TreeGrafter"/>
</dbReference>
<dbReference type="InterPro" id="IPR036937">
    <property type="entry name" value="Adhesion_dom_fimbrial_sf"/>
</dbReference>
<dbReference type="InterPro" id="IPR008966">
    <property type="entry name" value="Adhesion_dom_sf"/>
</dbReference>
<evidence type="ECO:0000259" key="2">
    <source>
        <dbReference type="Pfam" id="PF00419"/>
    </source>
</evidence>
<proteinExistence type="predicted"/>
<dbReference type="GO" id="GO:0009289">
    <property type="term" value="C:pilus"/>
    <property type="evidence" value="ECO:0007669"/>
    <property type="project" value="InterPro"/>
</dbReference>
<comment type="caution">
    <text evidence="3">The sequence shown here is derived from an EMBL/GenBank/DDBJ whole genome shotgun (WGS) entry which is preliminary data.</text>
</comment>
<reference evidence="3" key="4">
    <citation type="submission" date="2020-09" db="EMBL/GenBank/DDBJ databases">
        <authorList>
            <consortium name="NCBI Pathogen Detection Project"/>
        </authorList>
    </citation>
    <scope>NUCLEOTIDE SEQUENCE</scope>
    <source>
        <strain evidence="3">O50</strain>
    </source>
</reference>
<dbReference type="PANTHER" id="PTHR33420:SF11">
    <property type="entry name" value="FIMBRIAL-LIKE PROTEIN"/>
    <property type="match status" value="1"/>
</dbReference>
<dbReference type="Proteomes" id="UP000855471">
    <property type="component" value="Unassembled WGS sequence"/>
</dbReference>
<dbReference type="InterPro" id="IPR000259">
    <property type="entry name" value="Adhesion_dom_fimbrial"/>
</dbReference>
<evidence type="ECO:0000313" key="4">
    <source>
        <dbReference type="EMBL" id="KPR48094.1"/>
    </source>
</evidence>
<dbReference type="Proteomes" id="UP000050520">
    <property type="component" value="Unassembled WGS sequence"/>
</dbReference>
<protein>
    <submittedName>
        <fullName evidence="4">Fimbrial protein</fullName>
    </submittedName>
    <submittedName>
        <fullName evidence="3">Fimbrial-like protein</fullName>
    </submittedName>
</protein>
<dbReference type="SUPFAM" id="SSF49401">
    <property type="entry name" value="Bacterial adhesins"/>
    <property type="match status" value="1"/>
</dbReference>
<reference evidence="4 5" key="2">
    <citation type="journal article" date="2017" name="PLoS ONE">
        <title>Genomic and phenotypic characterisation of fluoroquinolone resistance mechanisms in Enterobacteriaceae in Durban, South Africa.</title>
        <authorList>
            <person name="Osei Sekyere J."/>
            <person name="Amoako D.G."/>
        </authorList>
    </citation>
    <scope>NUCLEOTIDE SEQUENCE [LARGE SCALE GENOMIC DNA]</scope>
    <source>
        <strain evidence="4 5">ST62:944112508</strain>
    </source>
</reference>
<evidence type="ECO:0000313" key="5">
    <source>
        <dbReference type="Proteomes" id="UP000050520"/>
    </source>
</evidence>
<dbReference type="PANTHER" id="PTHR33420">
    <property type="entry name" value="FIMBRIAL SUBUNIT ELFA-RELATED"/>
    <property type="match status" value="1"/>
</dbReference>
<evidence type="ECO:0000313" key="3">
    <source>
        <dbReference type="EMBL" id="HAT3900139.1"/>
    </source>
</evidence>